<evidence type="ECO:0000313" key="3">
    <source>
        <dbReference type="Proteomes" id="UP000615026"/>
    </source>
</evidence>
<dbReference type="RefSeq" id="WP_193994219.1">
    <property type="nucleotide sequence ID" value="NZ_JADEXP010000154.1"/>
</dbReference>
<evidence type="ECO:0000256" key="1">
    <source>
        <dbReference type="SAM" id="SignalP"/>
    </source>
</evidence>
<feature type="chain" id="PRO_5037909532" evidence="1">
    <location>
        <begin position="26"/>
        <end position="148"/>
    </location>
</feature>
<name>A0A929F7I9_LEPEC</name>
<protein>
    <submittedName>
        <fullName evidence="2">Uncharacterized protein</fullName>
    </submittedName>
</protein>
<proteinExistence type="predicted"/>
<feature type="signal peptide" evidence="1">
    <location>
        <begin position="1"/>
        <end position="25"/>
    </location>
</feature>
<organism evidence="2 3">
    <name type="scientific">Leptolyngbya cf. ectocarpi LEGE 11479</name>
    <dbReference type="NCBI Taxonomy" id="1828722"/>
    <lineage>
        <taxon>Bacteria</taxon>
        <taxon>Bacillati</taxon>
        <taxon>Cyanobacteriota</taxon>
        <taxon>Cyanophyceae</taxon>
        <taxon>Leptolyngbyales</taxon>
        <taxon>Leptolyngbyaceae</taxon>
        <taxon>Leptolyngbya group</taxon>
        <taxon>Leptolyngbya</taxon>
    </lineage>
</organism>
<dbReference type="EMBL" id="JADEXP010000154">
    <property type="protein sequence ID" value="MBE9068271.1"/>
    <property type="molecule type" value="Genomic_DNA"/>
</dbReference>
<gene>
    <name evidence="2" type="ORF">IQ260_16590</name>
</gene>
<keyword evidence="3" id="KW-1185">Reference proteome</keyword>
<sequence length="148" mass="16073">MKPFLFSLLGTLAVCVGPSVSPALAQVIPAEDTPEVATTVNQDGYSVMLGDSVDRMELECRAYMAVSFPNGIIDPAYLREDLEATFLEAGRRGGVAPDTLYDSSEIIANRVGELMELSGRAADIESGLKLQFLYEEMEEFVCERLAKG</sequence>
<reference evidence="2" key="1">
    <citation type="submission" date="2020-10" db="EMBL/GenBank/DDBJ databases">
        <authorList>
            <person name="Castelo-Branco R."/>
            <person name="Eusebio N."/>
            <person name="Adriana R."/>
            <person name="Vieira A."/>
            <person name="Brugerolle De Fraissinette N."/>
            <person name="Rezende De Castro R."/>
            <person name="Schneider M.P."/>
            <person name="Vasconcelos V."/>
            <person name="Leao P.N."/>
        </authorList>
    </citation>
    <scope>NUCLEOTIDE SEQUENCE</scope>
    <source>
        <strain evidence="2">LEGE 11479</strain>
    </source>
</reference>
<evidence type="ECO:0000313" key="2">
    <source>
        <dbReference type="EMBL" id="MBE9068271.1"/>
    </source>
</evidence>
<accession>A0A929F7I9</accession>
<dbReference type="AlphaFoldDB" id="A0A929F7I9"/>
<dbReference type="Proteomes" id="UP000615026">
    <property type="component" value="Unassembled WGS sequence"/>
</dbReference>
<comment type="caution">
    <text evidence="2">The sequence shown here is derived from an EMBL/GenBank/DDBJ whole genome shotgun (WGS) entry which is preliminary data.</text>
</comment>
<keyword evidence="1" id="KW-0732">Signal</keyword>